<feature type="compositionally biased region" description="Gly residues" evidence="5">
    <location>
        <begin position="1950"/>
        <end position="1963"/>
    </location>
</feature>
<feature type="compositionally biased region" description="Basic and acidic residues" evidence="5">
    <location>
        <begin position="116"/>
        <end position="125"/>
    </location>
</feature>
<feature type="compositionally biased region" description="Basic and acidic residues" evidence="5">
    <location>
        <begin position="866"/>
        <end position="883"/>
    </location>
</feature>
<evidence type="ECO:0000256" key="1">
    <source>
        <dbReference type="ARBA" id="ARBA00004123"/>
    </source>
</evidence>
<gene>
    <name evidence="9" type="ORF">IE81DRAFT_325492</name>
</gene>
<feature type="compositionally biased region" description="Polar residues" evidence="5">
    <location>
        <begin position="1814"/>
        <end position="1824"/>
    </location>
</feature>
<feature type="domain" description="NUA/TPR/MLP1-2-like" evidence="8">
    <location>
        <begin position="511"/>
        <end position="613"/>
    </location>
</feature>
<dbReference type="RefSeq" id="XP_025367653.1">
    <property type="nucleotide sequence ID" value="XM_025514531.1"/>
</dbReference>
<evidence type="ECO:0000256" key="4">
    <source>
        <dbReference type="SAM" id="Coils"/>
    </source>
</evidence>
<dbReference type="Pfam" id="PF25785">
    <property type="entry name" value="TPR"/>
    <property type="match status" value="1"/>
</dbReference>
<evidence type="ECO:0000256" key="3">
    <source>
        <dbReference type="ARBA" id="ARBA00023242"/>
    </source>
</evidence>
<feature type="compositionally biased region" description="Basic and acidic residues" evidence="5">
    <location>
        <begin position="1555"/>
        <end position="1584"/>
    </location>
</feature>
<feature type="compositionally biased region" description="Basic and acidic residues" evidence="5">
    <location>
        <begin position="1275"/>
        <end position="1293"/>
    </location>
</feature>
<feature type="region of interest" description="Disordered" evidence="5">
    <location>
        <begin position="1805"/>
        <end position="1829"/>
    </location>
</feature>
<evidence type="ECO:0000259" key="7">
    <source>
        <dbReference type="Pfam" id="PF25481"/>
    </source>
</evidence>
<evidence type="ECO:0000256" key="2">
    <source>
        <dbReference type="ARBA" id="ARBA00023054"/>
    </source>
</evidence>
<feature type="compositionally biased region" description="Basic and acidic residues" evidence="5">
    <location>
        <begin position="1510"/>
        <end position="1524"/>
    </location>
</feature>
<evidence type="ECO:0000256" key="5">
    <source>
        <dbReference type="SAM" id="MobiDB-lite"/>
    </source>
</evidence>
<feature type="region of interest" description="Disordered" evidence="5">
    <location>
        <begin position="1843"/>
        <end position="1963"/>
    </location>
</feature>
<organism evidence="9 10">
    <name type="scientific">Ceraceosorus guamensis</name>
    <dbReference type="NCBI Taxonomy" id="1522189"/>
    <lineage>
        <taxon>Eukaryota</taxon>
        <taxon>Fungi</taxon>
        <taxon>Dikarya</taxon>
        <taxon>Basidiomycota</taxon>
        <taxon>Ustilaginomycotina</taxon>
        <taxon>Exobasidiomycetes</taxon>
        <taxon>Ceraceosorales</taxon>
        <taxon>Ceraceosoraceae</taxon>
        <taxon>Ceraceosorus</taxon>
    </lineage>
</organism>
<dbReference type="Proteomes" id="UP000245783">
    <property type="component" value="Unassembled WGS sequence"/>
</dbReference>
<dbReference type="GO" id="GO:0005643">
    <property type="term" value="C:nuclear pore"/>
    <property type="evidence" value="ECO:0007669"/>
    <property type="project" value="TreeGrafter"/>
</dbReference>
<feature type="compositionally biased region" description="Basic and acidic residues" evidence="5">
    <location>
        <begin position="96"/>
        <end position="109"/>
    </location>
</feature>
<feature type="region of interest" description="Disordered" evidence="5">
    <location>
        <begin position="1486"/>
        <end position="1595"/>
    </location>
</feature>
<dbReference type="InterPro" id="IPR057577">
    <property type="entry name" value="Nucleoprot-TPR/MLP1_dom"/>
</dbReference>
<name>A0A316VVN0_9BASI</name>
<feature type="compositionally biased region" description="Basic and acidic residues" evidence="5">
    <location>
        <begin position="1426"/>
        <end position="1461"/>
    </location>
</feature>
<dbReference type="FunCoup" id="A0A316VVN0">
    <property type="interactions" value="170"/>
</dbReference>
<feature type="region of interest" description="Disordered" evidence="5">
    <location>
        <begin position="1081"/>
        <end position="1103"/>
    </location>
</feature>
<feature type="compositionally biased region" description="Basic and acidic residues" evidence="5">
    <location>
        <begin position="848"/>
        <end position="858"/>
    </location>
</feature>
<feature type="compositionally biased region" description="Low complexity" evidence="5">
    <location>
        <begin position="78"/>
        <end position="95"/>
    </location>
</feature>
<feature type="region of interest" description="Disordered" evidence="5">
    <location>
        <begin position="848"/>
        <end position="883"/>
    </location>
</feature>
<feature type="compositionally biased region" description="Gly residues" evidence="5">
    <location>
        <begin position="1904"/>
        <end position="1913"/>
    </location>
</feature>
<feature type="domain" description="Nucleoprotein TPR/MPL1" evidence="7">
    <location>
        <begin position="199"/>
        <end position="272"/>
    </location>
</feature>
<feature type="coiled-coil region" evidence="4">
    <location>
        <begin position="313"/>
        <end position="379"/>
    </location>
</feature>
<feature type="compositionally biased region" description="Basic and acidic residues" evidence="5">
    <location>
        <begin position="1397"/>
        <end position="1408"/>
    </location>
</feature>
<evidence type="ECO:0000259" key="6">
    <source>
        <dbReference type="Pfam" id="PF07926"/>
    </source>
</evidence>
<feature type="compositionally biased region" description="Low complexity" evidence="5">
    <location>
        <begin position="1843"/>
        <end position="1889"/>
    </location>
</feature>
<dbReference type="PANTHER" id="PTHR18898">
    <property type="entry name" value="NUCLEOPROTEIN TPR-RELATED"/>
    <property type="match status" value="1"/>
</dbReference>
<dbReference type="GO" id="GO:0017056">
    <property type="term" value="F:structural constituent of nuclear pore"/>
    <property type="evidence" value="ECO:0007669"/>
    <property type="project" value="TreeGrafter"/>
</dbReference>
<dbReference type="InParanoid" id="A0A316VVN0"/>
<evidence type="ECO:0000313" key="10">
    <source>
        <dbReference type="Proteomes" id="UP000245783"/>
    </source>
</evidence>
<feature type="region of interest" description="Disordered" evidence="5">
    <location>
        <begin position="1397"/>
        <end position="1473"/>
    </location>
</feature>
<dbReference type="GO" id="GO:0006606">
    <property type="term" value="P:protein import into nucleus"/>
    <property type="evidence" value="ECO:0007669"/>
    <property type="project" value="InterPro"/>
</dbReference>
<feature type="coiled-coil region" evidence="4">
    <location>
        <begin position="594"/>
        <end position="654"/>
    </location>
</feature>
<feature type="compositionally biased region" description="Polar residues" evidence="5">
    <location>
        <begin position="126"/>
        <end position="137"/>
    </location>
</feature>
<feature type="compositionally biased region" description="Polar residues" evidence="5">
    <location>
        <begin position="1490"/>
        <end position="1499"/>
    </location>
</feature>
<dbReference type="PANTHER" id="PTHR18898:SF2">
    <property type="entry name" value="NUCLEOPROTEIN TPR"/>
    <property type="match status" value="1"/>
</dbReference>
<feature type="region of interest" description="Disordered" evidence="5">
    <location>
        <begin position="1616"/>
        <end position="1651"/>
    </location>
</feature>
<feature type="region of interest" description="Disordered" evidence="5">
    <location>
        <begin position="1264"/>
        <end position="1293"/>
    </location>
</feature>
<reference evidence="9 10" key="1">
    <citation type="journal article" date="2018" name="Mol. Biol. Evol.">
        <title>Broad Genomic Sampling Reveals a Smut Pathogenic Ancestry of the Fungal Clade Ustilaginomycotina.</title>
        <authorList>
            <person name="Kijpornyongpan T."/>
            <person name="Mondo S.J."/>
            <person name="Barry K."/>
            <person name="Sandor L."/>
            <person name="Lee J."/>
            <person name="Lipzen A."/>
            <person name="Pangilinan J."/>
            <person name="LaButti K."/>
            <person name="Hainaut M."/>
            <person name="Henrissat B."/>
            <person name="Grigoriev I.V."/>
            <person name="Spatafora J.W."/>
            <person name="Aime M.C."/>
        </authorList>
    </citation>
    <scope>NUCLEOTIDE SEQUENCE [LARGE SCALE GENOMIC DNA]</scope>
    <source>
        <strain evidence="9 10">MCA 4658</strain>
    </source>
</reference>
<comment type="subcellular location">
    <subcellularLocation>
        <location evidence="1">Nucleus</location>
    </subcellularLocation>
</comment>
<keyword evidence="10" id="KW-1185">Reference proteome</keyword>
<dbReference type="InterPro" id="IPR012929">
    <property type="entry name" value="Nucleoprot-TPR/MLP1-2_dom"/>
</dbReference>
<protein>
    <submittedName>
        <fullName evidence="9">Uncharacterized protein</fullName>
    </submittedName>
</protein>
<feature type="coiled-coil region" evidence="4">
    <location>
        <begin position="1660"/>
        <end position="1687"/>
    </location>
</feature>
<keyword evidence="3" id="KW-0539">Nucleus</keyword>
<feature type="coiled-coil region" evidence="4">
    <location>
        <begin position="466"/>
        <end position="524"/>
    </location>
</feature>
<dbReference type="Pfam" id="PF25481">
    <property type="entry name" value="Nucleoprot-TPR"/>
    <property type="match status" value="1"/>
</dbReference>
<feature type="domain" description="Nucleoprotein TPR/MLP1-2" evidence="6">
    <location>
        <begin position="1065"/>
        <end position="1193"/>
    </location>
</feature>
<dbReference type="Pfam" id="PF07926">
    <property type="entry name" value="TPR_MLP1_2"/>
    <property type="match status" value="1"/>
</dbReference>
<proteinExistence type="predicted"/>
<dbReference type="InterPro" id="IPR057974">
    <property type="entry name" value="NUA/TPR/MLP1-2-like_dom"/>
</dbReference>
<dbReference type="OrthoDB" id="343070at2759"/>
<keyword evidence="2 4" id="KW-0175">Coiled coil</keyword>
<feature type="region of interest" description="Disordered" evidence="5">
    <location>
        <begin position="65"/>
        <end position="145"/>
    </location>
</feature>
<dbReference type="EMBL" id="KZ819415">
    <property type="protein sequence ID" value="PWN40493.1"/>
    <property type="molecule type" value="Genomic_DNA"/>
</dbReference>
<dbReference type="STRING" id="1522189.A0A316VVN0"/>
<sequence>MAQVAQSSALPLDLPADLDLITLQAQIQGVQPGTEATPDRLACPDGSLIITLYRALQHAAYTLDQERQERQHADVDSETALHTAQAAASEATQRAEAAEQRALASEEKLVTAQSELHQERERKNAETSSAALPQAGSSEAERRVQAVEEEKRNLLELLDREKLENARKAEELETLSARARETRAELSRLSSDLSSVRGSEGTLRFKTQTLEQQLELARNDASWAHGELTRANEAASAARTSTRNEIIQLQAALESATSAGSAAQTKLDTLQTAYNTNLQRLTEVTDKLADTTARAGSQEEAFRAESATQQRLISLLERRAEDADRRAKNVEDEWEDVLSRARDLEQVARDEAREEADARHRAESQVSELQEALDRLAEGVGINLDPDALRRESSAGPQGSERSLANSALGASFSSSFSPTAALASKVQRSGKSFSAVYSDLVRTQEELRRERAEVVRLGTVLEQVMADLEDRAPALQAQREEVQRLAADLEELAAEMAQAGQERDVAQRSAKLAKADAEAARREADVSAQQIADLGRQVRNLTREAIIRDDPAAATRLEDDGSDGSEAIEGDTQAIITAELVTFSSLSGLLAQNQRLLHAIRELGSQKEAEEQKRALQAEQDESEAVAEARNLIMRLQEEMKSERQRAEAARRERDMFRSMCARTGGSLAVGAGATENGAVSAPSTNLASQYAELQGQFDTFRDETAQDIERLKEDVHRAREEAGRASVETARQRAMREAGEERYRTLNQTYDLARSELSELSKRNNAIQEQLTRREISSHSAETQLLEARSSLERLRNEAANLRAEKELHASTQQRVLEENRNLVSEKAALSDLLRNVQGMQNELERAGGEARRRLEASVSSLEDQTRDLREKLTKEEESSRQLKLQHEVQVRDLSLRLEKAATEGATAREHLAAAKSDASHLGTRVDDLTKQLQSKEGRLAVFERRHAPSSSTSMLTREQQLEIEVADLRGSLSTVQVEAEQARDHVEQFKAIAEANEEALGALQKTYEEYKAQTEAELSQKESEITSRRERLDSLLSELSSSQQESTTARQALETAQRIFAEEKRSLEAAMAELGGLEERVRAEQDDSRDEARKQAKLAREAHAKYESELVAHADDIRALSAIKQQVETAQREAREAITMRETAEANLSASQSSWESQRSIIAKEKEELQVRMGSLQEQNTILHQHLESVSAQARQIRQAADQLPSGTGISGDATTLAQGAQGELQEVINYLRREKEIVQLQVELRDQEIVRLRQSLEHSTAAHNTAQAQLAEERARASSDGSSSKHHEELLEKVNQLSILRESNATLRDEAERATSKAAQLESQLNARNAELEPLREQLRITQVELEAKEGQLRIIQEDNKRWQARAQSILQQYNRVDPEDIAKLEERAKAAEKAVEDEKEKARASSSDAAEELQKQTQALDKAKADLTTAEEKFGRLKQQTQERLRTSDSQKREAQAEANQLRATASRVAAAEALENANEEFKAQNEQLQTQLKSLEESSAMLRSEAESLKQRLEEASKPDPNPSDAVAQQAAGPSTDEAVTKAIQEARVSWDAEKRELEAAKARSEELHRELSAKHQESQTALETAQRAFGEQAAKIRAEWEANHVSEIEQAAAKRASQGQNAPSAGAAKVDEAEEGEADAERGFPSAVASARVAELQAALDAANTRIAELQAELDALKSSLNGSGPDQKVIDDLKQAHSEALEQQESHLAQLYAKRQQQAIDVALKKRGQQSIPSDVQQTIEARVKEGVEQAEKQWQEQHKEVLEARYQAGKSEANLRNEVVVKLRDKKIASLTTQLAEAKGEPLPATTSTQSSQVLASSAEGATSSTAPAAMPASMAAVVTSAPVEAAESASSTASAASNGQAVAAPSASASLPVAPAAVRGRGGGPARATTIIRGGRGGRGGANPAGSATGKRAAEEGSNNGTTTSKRARPVGGTIPIRGSRGGRGRGGGGSTE</sequence>
<dbReference type="Gene3D" id="1.10.287.1490">
    <property type="match status" value="1"/>
</dbReference>
<accession>A0A316VVN0</accession>
<dbReference type="GO" id="GO:0006406">
    <property type="term" value="P:mRNA export from nucleus"/>
    <property type="evidence" value="ECO:0007669"/>
    <property type="project" value="TreeGrafter"/>
</dbReference>
<evidence type="ECO:0000259" key="8">
    <source>
        <dbReference type="Pfam" id="PF25785"/>
    </source>
</evidence>
<dbReference type="GeneID" id="37036401"/>
<feature type="compositionally biased region" description="Basic and acidic residues" evidence="5">
    <location>
        <begin position="65"/>
        <end position="75"/>
    </location>
</feature>
<evidence type="ECO:0000313" key="9">
    <source>
        <dbReference type="EMBL" id="PWN40493.1"/>
    </source>
</evidence>